<dbReference type="RefSeq" id="WP_345465043.1">
    <property type="nucleotide sequence ID" value="NZ_BAABRP010000007.1"/>
</dbReference>
<feature type="domain" description="SPOR" evidence="2">
    <location>
        <begin position="350"/>
        <end position="423"/>
    </location>
</feature>
<name>A0ABP9W7X7_9DEIO</name>
<feature type="region of interest" description="Disordered" evidence="1">
    <location>
        <begin position="43"/>
        <end position="236"/>
    </location>
</feature>
<protein>
    <recommendedName>
        <fullName evidence="2">SPOR domain-containing protein</fullName>
    </recommendedName>
</protein>
<comment type="caution">
    <text evidence="3">The sequence shown here is derived from an EMBL/GenBank/DDBJ whole genome shotgun (WGS) entry which is preliminary data.</text>
</comment>
<sequence>MSRAESRPRRWPDLLIGLLVLLLLAGFALLLLGQRRAEVAQAPAPAATEPAPVIPGAPGTDIVPDNSTAPAAPVTEAPAPSEGEAGSGETETRPETPATSTTPAPVSPAPATANQPAPEANPPASTAPAAPAATPTTPPQATAPAANPTDPGQTTTPPTTPTAPSNSGAVPVVAADPIPAAPSAPPAPAVTLPTPPANPTLAQPQPAQDASTPATPTAPPRSGGAVATSEQRTPLRSDYRISLGTFGSETLAQSRTSGVRALGYTVYPIDLGSQVVAQVGPFADEGTARQALADIQRAYPGAILYPPRNRSLTGAADNNEAAPSSPPTAPDTSSENTATTPDTSEARPQPAPSGPVYLQVGAFDRVESAQNLVGQLREQGYAPTVNAPEGRKVTVLIGPFNGAALTSAEEKLDANGFDHFRVR</sequence>
<dbReference type="Pfam" id="PF05036">
    <property type="entry name" value="SPOR"/>
    <property type="match status" value="2"/>
</dbReference>
<evidence type="ECO:0000313" key="3">
    <source>
        <dbReference type="EMBL" id="GAA5513452.1"/>
    </source>
</evidence>
<reference evidence="3 4" key="1">
    <citation type="submission" date="2024-02" db="EMBL/GenBank/DDBJ databases">
        <title>Deinococcus carri NBRC 110142.</title>
        <authorList>
            <person name="Ichikawa N."/>
            <person name="Katano-Makiyama Y."/>
            <person name="Hidaka K."/>
        </authorList>
    </citation>
    <scope>NUCLEOTIDE SEQUENCE [LARGE SCALE GENOMIC DNA]</scope>
    <source>
        <strain evidence="3 4">NBRC 110142</strain>
    </source>
</reference>
<organism evidence="3 4">
    <name type="scientific">Deinococcus carri</name>
    <dbReference type="NCBI Taxonomy" id="1211323"/>
    <lineage>
        <taxon>Bacteria</taxon>
        <taxon>Thermotogati</taxon>
        <taxon>Deinococcota</taxon>
        <taxon>Deinococci</taxon>
        <taxon>Deinococcales</taxon>
        <taxon>Deinococcaceae</taxon>
        <taxon>Deinococcus</taxon>
    </lineage>
</organism>
<keyword evidence="4" id="KW-1185">Reference proteome</keyword>
<dbReference type="InterPro" id="IPR036680">
    <property type="entry name" value="SPOR-like_sf"/>
</dbReference>
<feature type="region of interest" description="Disordered" evidence="1">
    <location>
        <begin position="309"/>
        <end position="356"/>
    </location>
</feature>
<dbReference type="SUPFAM" id="SSF110997">
    <property type="entry name" value="Sporulation related repeat"/>
    <property type="match status" value="2"/>
</dbReference>
<dbReference type="InterPro" id="IPR007730">
    <property type="entry name" value="SPOR-like_dom"/>
</dbReference>
<feature type="compositionally biased region" description="Low complexity" evidence="1">
    <location>
        <begin position="199"/>
        <end position="215"/>
    </location>
</feature>
<dbReference type="EMBL" id="BAABRP010000007">
    <property type="protein sequence ID" value="GAA5513452.1"/>
    <property type="molecule type" value="Genomic_DNA"/>
</dbReference>
<evidence type="ECO:0000256" key="1">
    <source>
        <dbReference type="SAM" id="MobiDB-lite"/>
    </source>
</evidence>
<feature type="domain" description="SPOR" evidence="2">
    <location>
        <begin position="233"/>
        <end position="311"/>
    </location>
</feature>
<proteinExistence type="predicted"/>
<dbReference type="PROSITE" id="PS51724">
    <property type="entry name" value="SPOR"/>
    <property type="match status" value="2"/>
</dbReference>
<evidence type="ECO:0000313" key="4">
    <source>
        <dbReference type="Proteomes" id="UP001401887"/>
    </source>
</evidence>
<dbReference type="Proteomes" id="UP001401887">
    <property type="component" value="Unassembled WGS sequence"/>
</dbReference>
<accession>A0ABP9W7X7</accession>
<feature type="compositionally biased region" description="Low complexity" evidence="1">
    <location>
        <begin position="67"/>
        <end position="157"/>
    </location>
</feature>
<evidence type="ECO:0000259" key="2">
    <source>
        <dbReference type="PROSITE" id="PS51724"/>
    </source>
</evidence>
<feature type="compositionally biased region" description="Pro residues" evidence="1">
    <location>
        <begin position="179"/>
        <end position="198"/>
    </location>
</feature>
<dbReference type="Gene3D" id="3.30.70.1070">
    <property type="entry name" value="Sporulation related repeat"/>
    <property type="match status" value="2"/>
</dbReference>
<gene>
    <name evidence="3" type="ORF">Dcar01_02187</name>
</gene>
<feature type="compositionally biased region" description="Low complexity" evidence="1">
    <location>
        <begin position="169"/>
        <end position="178"/>
    </location>
</feature>